<reference evidence="3" key="1">
    <citation type="submission" date="2017-02" db="EMBL/GenBank/DDBJ databases">
        <authorList>
            <person name="Varghese N."/>
            <person name="Submissions S."/>
        </authorList>
    </citation>
    <scope>NUCLEOTIDE SEQUENCE [LARGE SCALE GENOMIC DNA]</scope>
    <source>
        <strain evidence="3">ATCC 51356</strain>
    </source>
</reference>
<proteinExistence type="predicted"/>
<dbReference type="AlphaFoldDB" id="A0A1T4P759"/>
<dbReference type="EMBL" id="FUXE01000014">
    <property type="protein sequence ID" value="SJZ87373.1"/>
    <property type="molecule type" value="Genomic_DNA"/>
</dbReference>
<dbReference type="RefSeq" id="WP_078737261.1">
    <property type="nucleotide sequence ID" value="NZ_FUXE01000014.1"/>
</dbReference>
<dbReference type="InterPro" id="IPR023346">
    <property type="entry name" value="Lysozyme-like_dom_sf"/>
</dbReference>
<evidence type="ECO:0000313" key="3">
    <source>
        <dbReference type="Proteomes" id="UP000190121"/>
    </source>
</evidence>
<dbReference type="OrthoDB" id="9815002at2"/>
<organism evidence="2 3">
    <name type="scientific">Porphyromonas circumdentaria</name>
    <dbReference type="NCBI Taxonomy" id="29524"/>
    <lineage>
        <taxon>Bacteria</taxon>
        <taxon>Pseudomonadati</taxon>
        <taxon>Bacteroidota</taxon>
        <taxon>Bacteroidia</taxon>
        <taxon>Bacteroidales</taxon>
        <taxon>Porphyromonadaceae</taxon>
        <taxon>Porphyromonas</taxon>
    </lineage>
</organism>
<dbReference type="STRING" id="29524.SAMN02745171_01361"/>
<dbReference type="Proteomes" id="UP000190121">
    <property type="component" value="Unassembled WGS sequence"/>
</dbReference>
<dbReference type="InterPro" id="IPR008258">
    <property type="entry name" value="Transglycosylase_SLT_dom_1"/>
</dbReference>
<feature type="domain" description="Transglycosylase SLT" evidence="1">
    <location>
        <begin position="114"/>
        <end position="216"/>
    </location>
</feature>
<keyword evidence="3" id="KW-1185">Reference proteome</keyword>
<name>A0A1T4P759_9PORP</name>
<evidence type="ECO:0000313" key="2">
    <source>
        <dbReference type="EMBL" id="SJZ87373.1"/>
    </source>
</evidence>
<dbReference type="Pfam" id="PF01464">
    <property type="entry name" value="SLT"/>
    <property type="match status" value="1"/>
</dbReference>
<sequence>MMKRWIIDFWKRKNLFGLKSFWPEGLLLLGTLSVVILPMSTLAANRKNFSEFVNQSSDRFGKTSTIPAEDSVAFQRKEVPDFRKDSLSFLFPYTFLERETPTTQKVKISSYDSLFIKGAEKLSWDWTILAAIAKLESGFRPSVRGGLMGIIPATARRFGYSRTQIKNPKNAVDASVRCIQSLEKYFSAIPDFHDKMLFIIASYVSGPGHITDAQKVAEYYGANPLKWEEVVPYILKMSEKKYYSTQGIRYGSFNGKHTINYITKLLKHAQSYADEVWATE</sequence>
<protein>
    <submittedName>
        <fullName evidence="2">Transglycosylase SLT domain-containing protein</fullName>
    </submittedName>
</protein>
<gene>
    <name evidence="2" type="ORF">SAMN02745171_01361</name>
</gene>
<evidence type="ECO:0000259" key="1">
    <source>
        <dbReference type="Pfam" id="PF01464"/>
    </source>
</evidence>
<dbReference type="SUPFAM" id="SSF53955">
    <property type="entry name" value="Lysozyme-like"/>
    <property type="match status" value="1"/>
</dbReference>
<accession>A0A1T4P759</accession>
<dbReference type="Gene3D" id="1.10.530.10">
    <property type="match status" value="1"/>
</dbReference>